<dbReference type="Proteomes" id="UP000004994">
    <property type="component" value="Chromosome 2"/>
</dbReference>
<dbReference type="InParanoid" id="A0A3Q7F1R0"/>
<evidence type="ECO:0008006" key="4">
    <source>
        <dbReference type="Google" id="ProtNLM"/>
    </source>
</evidence>
<evidence type="ECO:0000313" key="2">
    <source>
        <dbReference type="EnsemblPlants" id="Solyc02g065760.2.1"/>
    </source>
</evidence>
<accession>A0A3Q7F1R0</accession>
<reference evidence="2" key="1">
    <citation type="journal article" date="2012" name="Nature">
        <title>The tomato genome sequence provides insights into fleshy fruit evolution.</title>
        <authorList>
            <consortium name="Tomato Genome Consortium"/>
        </authorList>
    </citation>
    <scope>NUCLEOTIDE SEQUENCE [LARGE SCALE GENOMIC DNA]</scope>
    <source>
        <strain evidence="2">cv. Heinz 1706</strain>
    </source>
</reference>
<name>A0A3Q7F1R0_SOLLC</name>
<keyword evidence="1" id="KW-0732">Signal</keyword>
<protein>
    <recommendedName>
        <fullName evidence="4">Secreted protein</fullName>
    </recommendedName>
</protein>
<evidence type="ECO:0000313" key="3">
    <source>
        <dbReference type="Proteomes" id="UP000004994"/>
    </source>
</evidence>
<reference evidence="2" key="2">
    <citation type="submission" date="2019-01" db="UniProtKB">
        <authorList>
            <consortium name="EnsemblPlants"/>
        </authorList>
    </citation>
    <scope>IDENTIFICATION</scope>
    <source>
        <strain evidence="2">cv. Heinz 1706</strain>
    </source>
</reference>
<dbReference type="PaxDb" id="4081-Solyc02g065760.1.1"/>
<proteinExistence type="predicted"/>
<dbReference type="Gramene" id="Solyc02g065760.2.1">
    <property type="protein sequence ID" value="Solyc02g065760.2.1"/>
    <property type="gene ID" value="Solyc02g065760.2"/>
</dbReference>
<feature type="chain" id="PRO_5018755284" description="Secreted protein" evidence="1">
    <location>
        <begin position="19"/>
        <end position="67"/>
    </location>
</feature>
<sequence>MTFFFFLCIILLIPHVLKVLNQDHAYANSLRKMPSLIAGRELVNNLTRLSSVHPTNSPSRTSIPEYP</sequence>
<evidence type="ECO:0000256" key="1">
    <source>
        <dbReference type="SAM" id="SignalP"/>
    </source>
</evidence>
<organism evidence="2">
    <name type="scientific">Solanum lycopersicum</name>
    <name type="common">Tomato</name>
    <name type="synonym">Lycopersicon esculentum</name>
    <dbReference type="NCBI Taxonomy" id="4081"/>
    <lineage>
        <taxon>Eukaryota</taxon>
        <taxon>Viridiplantae</taxon>
        <taxon>Streptophyta</taxon>
        <taxon>Embryophyta</taxon>
        <taxon>Tracheophyta</taxon>
        <taxon>Spermatophyta</taxon>
        <taxon>Magnoliopsida</taxon>
        <taxon>eudicotyledons</taxon>
        <taxon>Gunneridae</taxon>
        <taxon>Pentapetalae</taxon>
        <taxon>asterids</taxon>
        <taxon>lamiids</taxon>
        <taxon>Solanales</taxon>
        <taxon>Solanaceae</taxon>
        <taxon>Solanoideae</taxon>
        <taxon>Solaneae</taxon>
        <taxon>Solanum</taxon>
        <taxon>Solanum subgen. Lycopersicon</taxon>
    </lineage>
</organism>
<feature type="signal peptide" evidence="1">
    <location>
        <begin position="1"/>
        <end position="18"/>
    </location>
</feature>
<dbReference type="EnsemblPlants" id="Solyc02g065760.2.1">
    <property type="protein sequence ID" value="Solyc02g065760.2.1"/>
    <property type="gene ID" value="Solyc02g065760.2"/>
</dbReference>
<dbReference type="AlphaFoldDB" id="A0A3Q7F1R0"/>
<keyword evidence="3" id="KW-1185">Reference proteome</keyword>